<keyword evidence="6 11" id="KW-0547">Nucleotide-binding</keyword>
<dbReference type="GO" id="GO:0005524">
    <property type="term" value="F:ATP binding"/>
    <property type="evidence" value="ECO:0007669"/>
    <property type="project" value="UniProtKB-UniRule"/>
</dbReference>
<evidence type="ECO:0000259" key="12">
    <source>
        <dbReference type="PROSITE" id="PS50846"/>
    </source>
</evidence>
<dbReference type="GO" id="GO:0012505">
    <property type="term" value="C:endomembrane system"/>
    <property type="evidence" value="ECO:0007669"/>
    <property type="project" value="UniProtKB-SubCell"/>
</dbReference>
<evidence type="ECO:0000313" key="14">
    <source>
        <dbReference type="Proteomes" id="UP000034231"/>
    </source>
</evidence>
<keyword evidence="8" id="KW-1278">Translocase</keyword>
<organism evidence="13 14">
    <name type="scientific">Candidatus Shapirobacteria bacterium GW2011_GWE1_38_10</name>
    <dbReference type="NCBI Taxonomy" id="1618488"/>
    <lineage>
        <taxon>Bacteria</taxon>
        <taxon>Candidatus Shapironibacteriota</taxon>
    </lineage>
</organism>
<evidence type="ECO:0000256" key="10">
    <source>
        <dbReference type="ARBA" id="ARBA00023136"/>
    </source>
</evidence>
<dbReference type="Pfam" id="PF00122">
    <property type="entry name" value="E1-E2_ATPase"/>
    <property type="match status" value="1"/>
</dbReference>
<dbReference type="SUPFAM" id="SSF81665">
    <property type="entry name" value="Calcium ATPase, transmembrane domain M"/>
    <property type="match status" value="1"/>
</dbReference>
<evidence type="ECO:0000256" key="8">
    <source>
        <dbReference type="ARBA" id="ARBA00022967"/>
    </source>
</evidence>
<keyword evidence="7 11" id="KW-0067">ATP-binding</keyword>
<comment type="similarity">
    <text evidence="2 11">Belongs to the cation transport ATPase (P-type) (TC 3.A.3) family. Type IB subfamily.</text>
</comment>
<evidence type="ECO:0000256" key="4">
    <source>
        <dbReference type="ARBA" id="ARBA00022692"/>
    </source>
</evidence>
<keyword evidence="11" id="KW-1003">Cell membrane</keyword>
<keyword evidence="4 11" id="KW-0812">Transmembrane</keyword>
<dbReference type="SUPFAM" id="SSF55008">
    <property type="entry name" value="HMA, heavy metal-associated domain"/>
    <property type="match status" value="1"/>
</dbReference>
<dbReference type="Pfam" id="PF00702">
    <property type="entry name" value="Hydrolase"/>
    <property type="match status" value="1"/>
</dbReference>
<dbReference type="Gene3D" id="2.70.150.10">
    <property type="entry name" value="Calcium-transporting ATPase, cytoplasmic transduction domain A"/>
    <property type="match status" value="1"/>
</dbReference>
<dbReference type="EMBL" id="LBTX01000026">
    <property type="protein sequence ID" value="KKQ48687.1"/>
    <property type="molecule type" value="Genomic_DNA"/>
</dbReference>
<accession>A0A0G0I2A5</accession>
<evidence type="ECO:0000313" key="13">
    <source>
        <dbReference type="EMBL" id="KKQ48687.1"/>
    </source>
</evidence>
<keyword evidence="9 11" id="KW-1133">Transmembrane helix</keyword>
<dbReference type="InterPro" id="IPR001757">
    <property type="entry name" value="P_typ_ATPase"/>
</dbReference>
<feature type="transmembrane region" description="Helical" evidence="11">
    <location>
        <begin position="351"/>
        <end position="373"/>
    </location>
</feature>
<keyword evidence="5 11" id="KW-0479">Metal-binding</keyword>
<dbReference type="CDD" id="cd00371">
    <property type="entry name" value="HMA"/>
    <property type="match status" value="1"/>
</dbReference>
<evidence type="ECO:0000256" key="2">
    <source>
        <dbReference type="ARBA" id="ARBA00006024"/>
    </source>
</evidence>
<dbReference type="GO" id="GO:0005507">
    <property type="term" value="F:copper ion binding"/>
    <property type="evidence" value="ECO:0007669"/>
    <property type="project" value="TreeGrafter"/>
</dbReference>
<dbReference type="GO" id="GO:0043682">
    <property type="term" value="F:P-type divalent copper transporter activity"/>
    <property type="evidence" value="ECO:0007669"/>
    <property type="project" value="TreeGrafter"/>
</dbReference>
<comment type="subcellular location">
    <subcellularLocation>
        <location evidence="11">Cell membrane</location>
    </subcellularLocation>
    <subcellularLocation>
        <location evidence="1">Endomembrane system</location>
        <topology evidence="1">Multi-pass membrane protein</topology>
    </subcellularLocation>
</comment>
<dbReference type="GO" id="GO:0016887">
    <property type="term" value="F:ATP hydrolysis activity"/>
    <property type="evidence" value="ECO:0007669"/>
    <property type="project" value="InterPro"/>
</dbReference>
<dbReference type="GO" id="GO:0055070">
    <property type="term" value="P:copper ion homeostasis"/>
    <property type="evidence" value="ECO:0007669"/>
    <property type="project" value="TreeGrafter"/>
</dbReference>
<evidence type="ECO:0000256" key="9">
    <source>
        <dbReference type="ARBA" id="ARBA00022989"/>
    </source>
</evidence>
<dbReference type="InterPro" id="IPR023298">
    <property type="entry name" value="ATPase_P-typ_TM_dom_sf"/>
</dbReference>
<proteinExistence type="inferred from homology"/>
<name>A0A0G0I2A5_9BACT</name>
<evidence type="ECO:0000256" key="7">
    <source>
        <dbReference type="ARBA" id="ARBA00022840"/>
    </source>
</evidence>
<dbReference type="PROSITE" id="PS01047">
    <property type="entry name" value="HMA_1"/>
    <property type="match status" value="1"/>
</dbReference>
<dbReference type="InterPro" id="IPR008250">
    <property type="entry name" value="ATPase_P-typ_transduc_dom_A_sf"/>
</dbReference>
<feature type="transmembrane region" description="Helical" evidence="11">
    <location>
        <begin position="88"/>
        <end position="104"/>
    </location>
</feature>
<dbReference type="InterPro" id="IPR018303">
    <property type="entry name" value="ATPase_P-typ_P_site"/>
</dbReference>
<sequence>MTQSKVESLNIAGMHCASCALLIKKSLESTKGVETASVNYASQKAVIKFNPDIVDNSTLISAVTASGYRVVAEKIDEAVESRLYRTRFFFSLLLTLPLIVSMFVMIPGIFWIALVLTTINVFIVGRNFYLGFWAALKLKTFTMDSLIAIGTFSAYIFSLLTNTHHYFEVAASLVTFVTLGKWLESLAKAKTSAALTKLIDLSPKLAHLKTDKTYKDIPVESVKINDYLLVKSGEIIPLDATVVSGSSSVDQSSLTGESIPVDLQAGDKVFAGTQNLTGALEIKVTSDSKNSLLSRIIKMVDEAQSTRAPIQDLADRISSVFVPAVLILALITFLVWQFILKSPFDVSLLHFLAVIVIACPCALGLATPTAIMVSTGLAARFGILIKGGEALQNTVDINAIAFDKTGTLTTGTPIVTSFKNFSQLSDSEILKIAYSLEINSAHPLAKAIINYSQSKNITASDFKTKNFKTLPGFGLQMEIDKDKYFLGKTKSSQIELTK</sequence>
<dbReference type="InterPro" id="IPR027256">
    <property type="entry name" value="P-typ_ATPase_IB"/>
</dbReference>
<feature type="transmembrane region" description="Helical" evidence="11">
    <location>
        <begin position="320"/>
        <end position="339"/>
    </location>
</feature>
<dbReference type="PRINTS" id="PR00119">
    <property type="entry name" value="CATATPASE"/>
</dbReference>
<dbReference type="InterPro" id="IPR023214">
    <property type="entry name" value="HAD_sf"/>
</dbReference>
<keyword evidence="3" id="KW-0813">Transport</keyword>
<dbReference type="SUPFAM" id="SSF81653">
    <property type="entry name" value="Calcium ATPase, transduction domain A"/>
    <property type="match status" value="1"/>
</dbReference>
<dbReference type="InterPro" id="IPR006121">
    <property type="entry name" value="HMA_dom"/>
</dbReference>
<dbReference type="Gene3D" id="3.40.1110.10">
    <property type="entry name" value="Calcium-transporting ATPase, cytoplasmic domain N"/>
    <property type="match status" value="1"/>
</dbReference>
<dbReference type="InterPro" id="IPR036163">
    <property type="entry name" value="HMA_dom_sf"/>
</dbReference>
<dbReference type="FunFam" id="3.30.70.100:FF:000001">
    <property type="entry name" value="ATPase copper transporting beta"/>
    <property type="match status" value="1"/>
</dbReference>
<keyword evidence="10 11" id="KW-0472">Membrane</keyword>
<dbReference type="InterPro" id="IPR017969">
    <property type="entry name" value="Heavy-metal-associated_CS"/>
</dbReference>
<dbReference type="PANTHER" id="PTHR43520:SF8">
    <property type="entry name" value="P-TYPE CU(+) TRANSPORTER"/>
    <property type="match status" value="1"/>
</dbReference>
<feature type="non-terminal residue" evidence="13">
    <location>
        <position position="498"/>
    </location>
</feature>
<dbReference type="Gene3D" id="3.30.70.100">
    <property type="match status" value="1"/>
</dbReference>
<dbReference type="PRINTS" id="PR00941">
    <property type="entry name" value="CDATPASE"/>
</dbReference>
<dbReference type="Proteomes" id="UP000034231">
    <property type="component" value="Unassembled WGS sequence"/>
</dbReference>
<evidence type="ECO:0000256" key="6">
    <source>
        <dbReference type="ARBA" id="ARBA00022741"/>
    </source>
</evidence>
<dbReference type="SUPFAM" id="SSF81660">
    <property type="entry name" value="Metal cation-transporting ATPase, ATP-binding domain N"/>
    <property type="match status" value="1"/>
</dbReference>
<dbReference type="Pfam" id="PF00403">
    <property type="entry name" value="HMA"/>
    <property type="match status" value="1"/>
</dbReference>
<feature type="transmembrane region" description="Helical" evidence="11">
    <location>
        <begin position="110"/>
        <end position="129"/>
    </location>
</feature>
<dbReference type="NCBIfam" id="TIGR01525">
    <property type="entry name" value="ATPase-IB_hvy"/>
    <property type="match status" value="1"/>
</dbReference>
<evidence type="ECO:0000256" key="5">
    <source>
        <dbReference type="ARBA" id="ARBA00022723"/>
    </source>
</evidence>
<dbReference type="AlphaFoldDB" id="A0A0G0I2A5"/>
<dbReference type="PANTHER" id="PTHR43520">
    <property type="entry name" value="ATP7, ISOFORM B"/>
    <property type="match status" value="1"/>
</dbReference>
<gene>
    <name evidence="13" type="ORF">US68_C0026G0001</name>
</gene>
<evidence type="ECO:0000256" key="11">
    <source>
        <dbReference type="RuleBase" id="RU362081"/>
    </source>
</evidence>
<dbReference type="PROSITE" id="PS00154">
    <property type="entry name" value="ATPASE_E1_E2"/>
    <property type="match status" value="1"/>
</dbReference>
<feature type="domain" description="HMA" evidence="12">
    <location>
        <begin position="5"/>
        <end position="71"/>
    </location>
</feature>
<reference evidence="13 14" key="1">
    <citation type="journal article" date="2015" name="Nature">
        <title>rRNA introns, odd ribosomes, and small enigmatic genomes across a large radiation of phyla.</title>
        <authorList>
            <person name="Brown C.T."/>
            <person name="Hug L.A."/>
            <person name="Thomas B.C."/>
            <person name="Sharon I."/>
            <person name="Castelle C.J."/>
            <person name="Singh A."/>
            <person name="Wilkins M.J."/>
            <person name="Williams K.H."/>
            <person name="Banfield J.F."/>
        </authorList>
    </citation>
    <scope>NUCLEOTIDE SEQUENCE [LARGE SCALE GENOMIC DNA]</scope>
</reference>
<comment type="caution">
    <text evidence="13">The sequence shown here is derived from an EMBL/GenBank/DDBJ whole genome shotgun (WGS) entry which is preliminary data.</text>
</comment>
<evidence type="ECO:0000256" key="3">
    <source>
        <dbReference type="ARBA" id="ARBA00022448"/>
    </source>
</evidence>
<dbReference type="FunFam" id="2.70.150.10:FF:000002">
    <property type="entry name" value="Copper-transporting ATPase 1, putative"/>
    <property type="match status" value="1"/>
</dbReference>
<evidence type="ECO:0000256" key="1">
    <source>
        <dbReference type="ARBA" id="ARBA00004127"/>
    </source>
</evidence>
<dbReference type="Gene3D" id="3.40.50.1000">
    <property type="entry name" value="HAD superfamily/HAD-like"/>
    <property type="match status" value="1"/>
</dbReference>
<dbReference type="NCBIfam" id="TIGR01494">
    <property type="entry name" value="ATPase_P-type"/>
    <property type="match status" value="1"/>
</dbReference>
<dbReference type="InterPro" id="IPR023299">
    <property type="entry name" value="ATPase_P-typ_cyto_dom_N"/>
</dbReference>
<protein>
    <submittedName>
        <fullName evidence="13">Copper-translocating P-type ATPase</fullName>
    </submittedName>
</protein>
<dbReference type="GO" id="GO:0005886">
    <property type="term" value="C:plasma membrane"/>
    <property type="evidence" value="ECO:0007669"/>
    <property type="project" value="UniProtKB-SubCell"/>
</dbReference>
<dbReference type="PROSITE" id="PS50846">
    <property type="entry name" value="HMA_2"/>
    <property type="match status" value="1"/>
</dbReference>
<dbReference type="InterPro" id="IPR059000">
    <property type="entry name" value="ATPase_P-type_domA"/>
</dbReference>